<feature type="region of interest" description="Disordered" evidence="1">
    <location>
        <begin position="15"/>
        <end position="83"/>
    </location>
</feature>
<comment type="caution">
    <text evidence="2">The sequence shown here is derived from an EMBL/GenBank/DDBJ whole genome shotgun (WGS) entry which is preliminary data.</text>
</comment>
<sequence length="474" mass="53006">MAAIRGDGLFIAHGALGALVEDPQQLDRARRRFSESPPSYRTNSSGTTTRSLSPNPPSEEQQRREERQVQLRQEHRASLPYHQFEDQVSEECRCIYKEGSRNHSPPRGRWLPGPEIGQRANGRWKHEEPLEFESESKTDSEAKLEPVFMLGLRKPQAKPKRPKGNVEMQRIAERRRVREREREASRPYNQFFYQVSKMRERIQDETRVEGAPIEDSVDINTKAYENVKNTWIKRGIWNRKWGILPGMSWKHENPLEELVADDPVFAQTDGLEDYGRVVREASPSALSLPPRGLFGSHRFIESSCSQALGAQPGQPVAIDPAGSQNGNGNHSSPGPRSPRRLTHHRQESSTAAQRPIRSARETSRGGRPEARASSGQVNQSKISKAPRKRVPAPPRPPNASGEASSAPMLPRKSRRLQEVKSHTAEDSSGITSMDSLKGMAQSRRPKGIAACGPNSAASAKPRGVSKRRRFSTTA</sequence>
<protein>
    <submittedName>
        <fullName evidence="2">Uncharacterized protein</fullName>
    </submittedName>
</protein>
<feature type="compositionally biased region" description="Basic and acidic residues" evidence="1">
    <location>
        <begin position="415"/>
        <end position="425"/>
    </location>
</feature>
<organism evidence="2 3">
    <name type="scientific">Metarhizium rileyi (strain RCEF 4871)</name>
    <name type="common">Nomuraea rileyi</name>
    <dbReference type="NCBI Taxonomy" id="1649241"/>
    <lineage>
        <taxon>Eukaryota</taxon>
        <taxon>Fungi</taxon>
        <taxon>Dikarya</taxon>
        <taxon>Ascomycota</taxon>
        <taxon>Pezizomycotina</taxon>
        <taxon>Sordariomycetes</taxon>
        <taxon>Hypocreomycetidae</taxon>
        <taxon>Hypocreales</taxon>
        <taxon>Clavicipitaceae</taxon>
        <taxon>Metarhizium</taxon>
    </lineage>
</organism>
<feature type="compositionally biased region" description="Basic and acidic residues" evidence="1">
    <location>
        <begin position="124"/>
        <end position="140"/>
    </location>
</feature>
<reference evidence="2 3" key="1">
    <citation type="journal article" date="2016" name="Genome Biol. Evol.">
        <title>Divergent and convergent evolution of fungal pathogenicity.</title>
        <authorList>
            <person name="Shang Y."/>
            <person name="Xiao G."/>
            <person name="Zheng P."/>
            <person name="Cen K."/>
            <person name="Zhan S."/>
            <person name="Wang C."/>
        </authorList>
    </citation>
    <scope>NUCLEOTIDE SEQUENCE [LARGE SCALE GENOMIC DNA]</scope>
    <source>
        <strain evidence="2 3">RCEF 4871</strain>
    </source>
</reference>
<keyword evidence="3" id="KW-1185">Reference proteome</keyword>
<feature type="compositionally biased region" description="Basic and acidic residues" evidence="1">
    <location>
        <begin position="25"/>
        <end position="34"/>
    </location>
</feature>
<evidence type="ECO:0000313" key="2">
    <source>
        <dbReference type="EMBL" id="OAA35515.1"/>
    </source>
</evidence>
<dbReference type="OrthoDB" id="5401786at2759"/>
<evidence type="ECO:0000313" key="3">
    <source>
        <dbReference type="Proteomes" id="UP000243498"/>
    </source>
</evidence>
<feature type="region of interest" description="Disordered" evidence="1">
    <location>
        <begin position="306"/>
        <end position="474"/>
    </location>
</feature>
<proteinExistence type="predicted"/>
<feature type="compositionally biased region" description="Polar residues" evidence="1">
    <location>
        <begin position="322"/>
        <end position="334"/>
    </location>
</feature>
<dbReference type="AlphaFoldDB" id="A0A166S0Q2"/>
<feature type="region of interest" description="Disordered" evidence="1">
    <location>
        <begin position="99"/>
        <end position="140"/>
    </location>
</feature>
<dbReference type="OMA" id="GATWIHE"/>
<dbReference type="EMBL" id="AZHC01000041">
    <property type="protein sequence ID" value="OAA35515.1"/>
    <property type="molecule type" value="Genomic_DNA"/>
</dbReference>
<feature type="compositionally biased region" description="Polar residues" evidence="1">
    <location>
        <begin position="373"/>
        <end position="382"/>
    </location>
</feature>
<feature type="compositionally biased region" description="Polar residues" evidence="1">
    <location>
        <begin position="36"/>
        <end position="53"/>
    </location>
</feature>
<dbReference type="STRING" id="1081105.A0A166S0Q2"/>
<evidence type="ECO:0000256" key="1">
    <source>
        <dbReference type="SAM" id="MobiDB-lite"/>
    </source>
</evidence>
<feature type="compositionally biased region" description="Basic residues" evidence="1">
    <location>
        <begin position="463"/>
        <end position="474"/>
    </location>
</feature>
<accession>A0A166S0Q2</accession>
<feature type="compositionally biased region" description="Basic and acidic residues" evidence="1">
    <location>
        <begin position="60"/>
        <end position="77"/>
    </location>
</feature>
<name>A0A166S0Q2_METRR</name>
<feature type="compositionally biased region" description="Basic and acidic residues" evidence="1">
    <location>
        <begin position="358"/>
        <end position="370"/>
    </location>
</feature>
<gene>
    <name evidence="2" type="ORF">NOR_07900</name>
</gene>
<dbReference type="Proteomes" id="UP000243498">
    <property type="component" value="Unassembled WGS sequence"/>
</dbReference>